<evidence type="ECO:0000313" key="2">
    <source>
        <dbReference type="EMBL" id="OQM40867.1"/>
    </source>
</evidence>
<reference evidence="2 4" key="2">
    <citation type="submission" date="2017-03" db="EMBL/GenBank/DDBJ databases">
        <authorList>
            <person name="Afonso C.L."/>
            <person name="Miller P.J."/>
            <person name="Scott M.A."/>
            <person name="Spackman E."/>
            <person name="Goraichik I."/>
            <person name="Dimitrov K.M."/>
            <person name="Suarez D.L."/>
            <person name="Swayne D.E."/>
        </authorList>
    </citation>
    <scope>NUCLEOTIDE SEQUENCE [LARGE SCALE GENOMIC DNA]</scope>
    <source>
        <strain evidence="2 4">ATCC 51113</strain>
    </source>
</reference>
<dbReference type="EMBL" id="NAEW01000007">
    <property type="protein sequence ID" value="OQM40867.1"/>
    <property type="molecule type" value="Genomic_DNA"/>
</dbReference>
<dbReference type="EMBL" id="MTCP01000008">
    <property type="protein sequence ID" value="OLY68070.1"/>
    <property type="molecule type" value="Genomic_DNA"/>
</dbReference>
<evidence type="ECO:0000313" key="4">
    <source>
        <dbReference type="Proteomes" id="UP000192573"/>
    </source>
</evidence>
<organism evidence="2 4">
    <name type="scientific">Citrobacter braakii</name>
    <dbReference type="NCBI Taxonomy" id="57706"/>
    <lineage>
        <taxon>Bacteria</taxon>
        <taxon>Pseudomonadati</taxon>
        <taxon>Pseudomonadota</taxon>
        <taxon>Gammaproteobacteria</taxon>
        <taxon>Enterobacterales</taxon>
        <taxon>Enterobacteriaceae</taxon>
        <taxon>Citrobacter</taxon>
        <taxon>Citrobacter freundii complex</taxon>
    </lineage>
</organism>
<dbReference type="Proteomes" id="UP000192573">
    <property type="component" value="Unassembled WGS sequence"/>
</dbReference>
<accession>A0A1R0FTS8</accession>
<name>A0A1R0FTS8_CITBR</name>
<gene>
    <name evidence="1" type="ORF">BWD41_17385</name>
    <name evidence="2" type="ORF">BZK42_15870</name>
</gene>
<evidence type="ECO:0000313" key="3">
    <source>
        <dbReference type="Proteomes" id="UP000185597"/>
    </source>
</evidence>
<sequence>MIRKGYYLALINYTIDLRLRFVAPPKYYNAHNHIKSVVNGAPIAICNMRKVQNKSQVFATE</sequence>
<dbReference type="Proteomes" id="UP000185597">
    <property type="component" value="Unassembled WGS sequence"/>
</dbReference>
<proteinExistence type="predicted"/>
<reference evidence="1 3" key="1">
    <citation type="submission" date="2017-01" db="EMBL/GenBank/DDBJ databases">
        <title>First report of the plasmid-mediated mcr-1 gene in Citrobacter freudii.</title>
        <authorList>
            <person name="Liu J."/>
            <person name="Yang Y."/>
            <person name="Li Y."/>
            <person name="Liu D."/>
            <person name="Tuo H."/>
            <person name="Davis M."/>
            <person name="Zhang A."/>
        </authorList>
    </citation>
    <scope>NUCLEOTIDE SEQUENCE [LARGE SCALE GENOMIC DNA]</scope>
    <source>
        <strain evidence="1 3">SCC4</strain>
    </source>
</reference>
<protein>
    <submittedName>
        <fullName evidence="2">Uncharacterized protein</fullName>
    </submittedName>
</protein>
<dbReference type="AlphaFoldDB" id="A0A1R0FTS8"/>
<comment type="caution">
    <text evidence="2">The sequence shown here is derived from an EMBL/GenBank/DDBJ whole genome shotgun (WGS) entry which is preliminary data.</text>
</comment>
<evidence type="ECO:0000313" key="1">
    <source>
        <dbReference type="EMBL" id="OLY68070.1"/>
    </source>
</evidence>